<protein>
    <recommendedName>
        <fullName evidence="1">Clathrin heavy chain</fullName>
    </recommendedName>
</protein>
<accession>A0A5J4Z8P1</accession>
<comment type="subcellular location">
    <subcellularLocation>
        <location evidence="1">Cytoplasmic vesicle membrane</location>
        <topology evidence="1">Peripheral membrane protein</topology>
        <orientation evidence="1">Cytoplasmic side</orientation>
    </subcellularLocation>
    <subcellularLocation>
        <location evidence="1">Membrane</location>
        <location evidence="1">Coated pit</location>
        <topology evidence="1">Peripheral membrane protein</topology>
        <orientation evidence="1">Cytoplasmic side</orientation>
    </subcellularLocation>
</comment>
<dbReference type="GO" id="GO:0071439">
    <property type="term" value="C:clathrin complex"/>
    <property type="evidence" value="ECO:0007669"/>
    <property type="project" value="InterPro"/>
</dbReference>
<comment type="caution">
    <text evidence="3">The sequence shown here is derived from an EMBL/GenBank/DDBJ whole genome shotgun (WGS) entry which is preliminary data.</text>
</comment>
<dbReference type="OrthoDB" id="421917at2759"/>
<dbReference type="Gene3D" id="1.25.40.730">
    <property type="match status" value="1"/>
</dbReference>
<sequence length="1830" mass="204755">MARQPPVVLKELFNLSSIGVSPLALTFAACRVQSDKYVVVRETLPNGLTQLVVVDTSKPLQPHRKPVQAQMAVMNPEKPVIALLFSGSLQMFDMAKKVRIKACSVAEKVVYMTWGGVNTLCIVTEQSVFQWRMDDAADPIKALDRHESTTKNQVLDFVADSTGSWMAVVGIMQGPSGVVGQIQLYSKEKNMTQMLEGHAASFRNFRYEGEDILLFAFAASSSKGSKLHVVQLGSSKVMYGKKACDIFYPPEARGDFPVAMVGSSVYPSVIYLVTKMGYVHIFDIESCCCIYVNRVSDVTLFTVCAHSKGGVMGVNRRGQALLFAPNEATVVPYILAKLKDVPMAIRFASRNGFEGVEQHFRDQFEELMDQKKLRDAAVVAADSPRGFLRTPATMDRFGRMESRKDEVNPLLLYLQTVLDRAGKLNKHESIAIGLQIVRANKAHLLEKWVREERLAFCEELGDLLSRSSLTMALAVFIKCEAHEKVIGCLAAMNQVNKVWAYAEKVGLKVTKHEIVEMAAKVNPQAALQLANVPLTATQAAQQNAIVLAKRKRKSNVDHAAMVDMFMKRGLLKEATSYCLDNLTDDADDEQEAKLQTRILEANLMNNPSVADAILKQDIWHQFDAFKVAILCERVGFFQHALELFTDLADIKRVMMNTHVLSQDALLNFFGQLDPDDALDVLDALVKSNTRANLALCVRIAAKYSDHLGALRIIGIFEALKQKDALYHYLQAIVNFSDEPEVHHRYLEASMNLGQYDEVERVTRESNFYDPEKVKHMLIRAKLKDPRPLINVCDRFGFVAELVRYMIKQNQLKFVEGYVTRVNPMRAPVVVGVLLDLQVDNKAILKLLAAVKNHLNVAELAEEVGKRGKLRLIQPVLESRVADGSTEPQVHTAIGMVYVDIGLNPEHFLQNNAYYDSRQLGAFCAKRGSPELAYIAFARGKCDAEVVDITNEAQLFKQQAVYVVERESDELYARILQPQNPYRKHVMDQIANVVLPASSKPEQVSCAVKAFLAADLPDALMELLEKLVFDTSNTAFSRNKNLQNLLLLTAIKAQGKSDEHDPMRSGRVMEYLRRMENYDSLDIAKVCVGAGLHEEAYTIYYKFDRLDDALDVLLENMKDFERAEQFAARLDKPAVWSKLGEALLRAVRVGDGVKALLKAKDARPYLLVIETAQEHASDEEYAIVTKYLRIIRGGIKGDRKLLDTELTYGLCRSGKLHEVQEFLSGRNDADLDEVAERVFDEENWEAAKLLMTLTKNWDKLARTLCELGDFDAALDAAKKAKRLEVWKFVCFKAVDAKPEPALRVAQKAGLHVVVEPEHMYDVVELYESRGYFDALLALMDAALLLERSHQALFTETGVLYTKYRPETVMDFAKMWWRRCNVPTFIRACERAALWEEVVYLQIQYEEVDNAASTMMYHPTAWSAAEFIDIMAKAGALETMYRGVQFYASQHPDLLLDLLLVLAPKVEASRVVQFLRAAKGTVASDAALFGPELGLLPACVTYLQKVVSIHDADTPPPVIEALIDVYVAEEAVLHLKDLVESSAAEKHFDGVALAKRLEANHLLAFRRLAGSMWRKTGKFEAALALAKQDGVWRDAVDTAAASGDPELCEELAGWFLDTGRSEAFTAMLYSCYEAFPPDVAMELAWTRGATSYAMPFLLQNLREVGARLIRLKTERDDKKEILEMQEKMAEEEVNEDDSVLLYGLNPSQQQNRMLALPGIGNPGMGGGRGGGGPMLQLGWRGAGGGGGAMNQYSTFAMPQMSVAPANLQSQYRTNMMQSTYQTNMMQKAYQTNMMRQQQQAQAQYQTNMMQNAYRTNVLQQAYATRAAQEGTR</sequence>
<organism evidence="3 4">
    <name type="scientific">Porphyridium purpureum</name>
    <name type="common">Red alga</name>
    <name type="synonym">Porphyridium cruentum</name>
    <dbReference type="NCBI Taxonomy" id="35688"/>
    <lineage>
        <taxon>Eukaryota</taxon>
        <taxon>Rhodophyta</taxon>
        <taxon>Bangiophyceae</taxon>
        <taxon>Porphyridiales</taxon>
        <taxon>Porphyridiaceae</taxon>
        <taxon>Porphyridium</taxon>
    </lineage>
</organism>
<dbReference type="InterPro" id="IPR000547">
    <property type="entry name" value="Clathrin_H-chain/VPS_repeat"/>
</dbReference>
<dbReference type="PIRSF" id="PIRSF002290">
    <property type="entry name" value="Clathrin_H_chain"/>
    <property type="match status" value="1"/>
</dbReference>
<proteinExistence type="inferred from homology"/>
<keyword evidence="1" id="KW-0168">Coated pit</keyword>
<dbReference type="PROSITE" id="PS51257">
    <property type="entry name" value="PROKAR_LIPOPROTEIN"/>
    <property type="match status" value="1"/>
</dbReference>
<reference evidence="4" key="1">
    <citation type="journal article" date="2019" name="Nat. Commun.">
        <title>Expansion of phycobilisome linker gene families in mesophilic red algae.</title>
        <authorList>
            <person name="Lee J."/>
            <person name="Kim D."/>
            <person name="Bhattacharya D."/>
            <person name="Yoon H.S."/>
        </authorList>
    </citation>
    <scope>NUCLEOTIDE SEQUENCE [LARGE SCALE GENOMIC DNA]</scope>
    <source>
        <strain evidence="4">CCMP 1328</strain>
    </source>
</reference>
<dbReference type="SUPFAM" id="SSF50989">
    <property type="entry name" value="Clathrin heavy-chain terminal domain"/>
    <property type="match status" value="1"/>
</dbReference>
<feature type="repeat" description="CHCR" evidence="2">
    <location>
        <begin position="844"/>
        <end position="987"/>
    </location>
</feature>
<dbReference type="SMART" id="SM00299">
    <property type="entry name" value="CLH"/>
    <property type="match status" value="7"/>
</dbReference>
<dbReference type="PROSITE" id="PS50236">
    <property type="entry name" value="CHCR"/>
    <property type="match status" value="6"/>
</dbReference>
<dbReference type="GO" id="GO:0030132">
    <property type="term" value="C:clathrin coat of coated pit"/>
    <property type="evidence" value="ECO:0007669"/>
    <property type="project" value="InterPro"/>
</dbReference>
<dbReference type="InterPro" id="IPR016025">
    <property type="entry name" value="Clathrin_H-chain_N"/>
</dbReference>
<name>A0A5J4Z8P1_PORPP</name>
<dbReference type="InterPro" id="IPR016024">
    <property type="entry name" value="ARM-type_fold"/>
</dbReference>
<dbReference type="SUPFAM" id="SSF48371">
    <property type="entry name" value="ARM repeat"/>
    <property type="match status" value="5"/>
</dbReference>
<evidence type="ECO:0000313" key="3">
    <source>
        <dbReference type="EMBL" id="KAA8499470.1"/>
    </source>
</evidence>
<dbReference type="PANTHER" id="PTHR10292">
    <property type="entry name" value="CLATHRIN HEAVY CHAIN RELATED"/>
    <property type="match status" value="1"/>
</dbReference>
<dbReference type="GO" id="GO:0006898">
    <property type="term" value="P:receptor-mediated endocytosis"/>
    <property type="evidence" value="ECO:0007669"/>
    <property type="project" value="TreeGrafter"/>
</dbReference>
<dbReference type="GO" id="GO:0030130">
    <property type="term" value="C:clathrin coat of trans-Golgi network vesicle"/>
    <property type="evidence" value="ECO:0007669"/>
    <property type="project" value="InterPro"/>
</dbReference>
<keyword evidence="1" id="KW-0472">Membrane</keyword>
<dbReference type="OMA" id="GEPVKMF"/>
<feature type="repeat" description="CHCR" evidence="2">
    <location>
        <begin position="700"/>
        <end position="842"/>
    </location>
</feature>
<dbReference type="GO" id="GO:0006886">
    <property type="term" value="P:intracellular protein transport"/>
    <property type="evidence" value="ECO:0007669"/>
    <property type="project" value="UniProtKB-UniRule"/>
</dbReference>
<evidence type="ECO:0000256" key="2">
    <source>
        <dbReference type="PROSITE-ProRule" id="PRU01006"/>
    </source>
</evidence>
<dbReference type="GO" id="GO:0005198">
    <property type="term" value="F:structural molecule activity"/>
    <property type="evidence" value="ECO:0007669"/>
    <property type="project" value="InterPro"/>
</dbReference>
<dbReference type="EMBL" id="VRMN01000001">
    <property type="protein sequence ID" value="KAA8499470.1"/>
    <property type="molecule type" value="Genomic_DNA"/>
</dbReference>
<dbReference type="InterPro" id="IPR011990">
    <property type="entry name" value="TPR-like_helical_dom_sf"/>
</dbReference>
<dbReference type="InterPro" id="IPR055358">
    <property type="entry name" value="CHCR"/>
</dbReference>
<comment type="similarity">
    <text evidence="1">Belongs to the clathrin heavy chain family.</text>
</comment>
<evidence type="ECO:0000256" key="1">
    <source>
        <dbReference type="PIRNR" id="PIRNR002290"/>
    </source>
</evidence>
<dbReference type="Gene3D" id="1.25.40.10">
    <property type="entry name" value="Tetratricopeptide repeat domain"/>
    <property type="match status" value="3"/>
</dbReference>
<feature type="repeat" description="CHCR" evidence="2">
    <location>
        <begin position="994"/>
        <end position="1151"/>
    </location>
</feature>
<comment type="function">
    <text evidence="1">Clathrin is the major protein of the polyhedral coat of coated pits and vesicles.</text>
</comment>
<feature type="repeat" description="CHCR" evidence="2">
    <location>
        <begin position="549"/>
        <end position="697"/>
    </location>
</feature>
<keyword evidence="1" id="KW-0968">Cytoplasmic vesicle</keyword>
<evidence type="ECO:0000313" key="4">
    <source>
        <dbReference type="Proteomes" id="UP000324585"/>
    </source>
</evidence>
<feature type="repeat" description="CHCR" evidence="2">
    <location>
        <begin position="1457"/>
        <end position="1622"/>
    </location>
</feature>
<keyword evidence="4" id="KW-1185">Reference proteome</keyword>
<dbReference type="Pfam" id="PF13838">
    <property type="entry name" value="Clathrin_H_link"/>
    <property type="match status" value="1"/>
</dbReference>
<dbReference type="PANTHER" id="PTHR10292:SF1">
    <property type="entry name" value="CLATHRIN HEAVY CHAIN"/>
    <property type="match status" value="1"/>
</dbReference>
<dbReference type="InterPro" id="IPR016341">
    <property type="entry name" value="Clathrin_heavy_chain"/>
</dbReference>
<dbReference type="Gene3D" id="2.130.10.110">
    <property type="entry name" value="Clathrin heavy-chain terminal domain"/>
    <property type="match status" value="1"/>
</dbReference>
<dbReference type="GO" id="GO:0032051">
    <property type="term" value="F:clathrin light chain binding"/>
    <property type="evidence" value="ECO:0007669"/>
    <property type="project" value="InterPro"/>
</dbReference>
<dbReference type="Pfam" id="PF00637">
    <property type="entry name" value="Clathrin"/>
    <property type="match status" value="7"/>
</dbReference>
<feature type="repeat" description="CHCR" evidence="2">
    <location>
        <begin position="1309"/>
        <end position="1454"/>
    </location>
</feature>
<dbReference type="Proteomes" id="UP000324585">
    <property type="component" value="Unassembled WGS sequence"/>
</dbReference>
<gene>
    <name evidence="3" type="ORF">FVE85_7055</name>
</gene>